<feature type="compositionally biased region" description="Low complexity" evidence="1">
    <location>
        <begin position="559"/>
        <end position="575"/>
    </location>
</feature>
<proteinExistence type="predicted"/>
<feature type="compositionally biased region" description="Basic and acidic residues" evidence="1">
    <location>
        <begin position="619"/>
        <end position="631"/>
    </location>
</feature>
<dbReference type="RefSeq" id="WP_155969357.1">
    <property type="nucleotide sequence ID" value="NZ_CP037426.1"/>
</dbReference>
<evidence type="ECO:0000256" key="1">
    <source>
        <dbReference type="SAM" id="MobiDB-lite"/>
    </source>
</evidence>
<reference evidence="2 3" key="1">
    <citation type="submission" date="2019-03" db="EMBL/GenBank/DDBJ databases">
        <title>Wolbachia endosymbiont of Haematobia irritans wIrr.</title>
        <authorList>
            <person name="Parry R.H."/>
            <person name="Asgari S."/>
        </authorList>
    </citation>
    <scope>NUCLEOTIDE SEQUENCE [LARGE SCALE GENOMIC DNA]</scope>
    <source>
        <strain evidence="3">wIrr</strain>
    </source>
</reference>
<feature type="compositionally biased region" description="Basic and acidic residues" evidence="1">
    <location>
        <begin position="488"/>
        <end position="527"/>
    </location>
</feature>
<feature type="region of interest" description="Disordered" evidence="1">
    <location>
        <begin position="374"/>
        <end position="407"/>
    </location>
</feature>
<evidence type="ECO:0000313" key="3">
    <source>
        <dbReference type="Proteomes" id="UP000422744"/>
    </source>
</evidence>
<dbReference type="EMBL" id="CP037426">
    <property type="protein sequence ID" value="QGT16714.1"/>
    <property type="molecule type" value="Genomic_DNA"/>
</dbReference>
<feature type="region of interest" description="Disordered" evidence="1">
    <location>
        <begin position="445"/>
        <end position="466"/>
    </location>
</feature>
<protein>
    <submittedName>
        <fullName evidence="2">Uncharacterized protein</fullName>
    </submittedName>
</protein>
<organism evidence="2 3">
    <name type="scientific">Wolbachia pipientis</name>
    <dbReference type="NCBI Taxonomy" id="955"/>
    <lineage>
        <taxon>Bacteria</taxon>
        <taxon>Pseudomonadati</taxon>
        <taxon>Pseudomonadota</taxon>
        <taxon>Alphaproteobacteria</taxon>
        <taxon>Rickettsiales</taxon>
        <taxon>Anaplasmataceae</taxon>
        <taxon>Wolbachieae</taxon>
        <taxon>Wolbachia</taxon>
    </lineage>
</organism>
<feature type="compositionally biased region" description="Polar residues" evidence="1">
    <location>
        <begin position="597"/>
        <end position="606"/>
    </location>
</feature>
<accession>A0A6I6CQ40</accession>
<dbReference type="AlphaFoldDB" id="A0A6I6CQ40"/>
<sequence>MPNRETVRALVSAFNVHNYARNTVKTNFTLQSRGKEDYIVVSFDKSMGTYQCRRYLDSIKRKIIREFYGIEKGNKAEILDTAKLIFDVNSFPFENYKDVESFPLKNYKGDWFVDKQGSIKFVTSVDDGVIFNLKSHLASSLAKDIREDMQISSTTVPFNKGKYLCCSKFDNKELSQQFKSKFLSRMRERYENVPKKPLKVKDNSVYIKDVFDDARFIDSVTRYKAWLVGMYLGVESSANYKVKLFKDMIIESIGQATRVTVAGFIRNFPLNEKTAKILIPVVLDNGEPRILASEEALKLSYAFNYAVFNNLYSKVQAELPICGDSGIYGIDFSNKEISHCVITKIIKNSVINKDHELSIDPELRFRALSRSPSTELSGMKLESPTCSQGGVKDSPRQGSEKEEGEEGLRLLNYVNSVRTSDRPLTDLSYATTSCGVPGISRDLSAGEGTLTEANIPDQKRSSSIPSLRAWDSSTFLNSEDSLKDTENICNEEPEKQQVTDESDRKSSDECSKAKPQDSKSPEKKHGDGLLCSNSSIGSMWSKLKGNVLPSLKRNNKGRGSVYSISSSVSAPGGSVPEKLPVSESSSSFPGRIKAKSNPPSAVTSPTHEGVPEWQQRLNPDQREELRPFLSPEERKKLNSNYFSPGEEWHLYLTRTLSGKRELSRFLCESEESQLRRLAEAQLSSPDNSSSKKVDRDSGFCSMGSPAVQHKGSVPSEVKECEVEPVSEALRK</sequence>
<feature type="region of interest" description="Disordered" evidence="1">
    <location>
        <begin position="678"/>
        <end position="731"/>
    </location>
</feature>
<feature type="region of interest" description="Disordered" evidence="1">
    <location>
        <begin position="488"/>
        <end position="530"/>
    </location>
</feature>
<dbReference type="Proteomes" id="UP000422744">
    <property type="component" value="Chromosome"/>
</dbReference>
<evidence type="ECO:0000313" key="2">
    <source>
        <dbReference type="EMBL" id="QGT16714.1"/>
    </source>
</evidence>
<gene>
    <name evidence="2" type="ORF">E0495_06045</name>
</gene>
<feature type="region of interest" description="Disordered" evidence="1">
    <location>
        <begin position="549"/>
        <end position="631"/>
    </location>
</feature>
<name>A0A6I6CQ40_WOLPI</name>